<evidence type="ECO:0000313" key="2">
    <source>
        <dbReference type="EMBL" id="RNA34409.1"/>
    </source>
</evidence>
<reference evidence="2 3" key="1">
    <citation type="journal article" date="2018" name="Sci. Rep.">
        <title>Genomic signatures of local adaptation to the degree of environmental predictability in rotifers.</title>
        <authorList>
            <person name="Franch-Gras L."/>
            <person name="Hahn C."/>
            <person name="Garcia-Roger E.M."/>
            <person name="Carmona M.J."/>
            <person name="Serra M."/>
            <person name="Gomez A."/>
        </authorList>
    </citation>
    <scope>NUCLEOTIDE SEQUENCE [LARGE SCALE GENOMIC DNA]</scope>
    <source>
        <strain evidence="2">HYR1</strain>
    </source>
</reference>
<keyword evidence="3" id="KW-1185">Reference proteome</keyword>
<evidence type="ECO:0000313" key="3">
    <source>
        <dbReference type="Proteomes" id="UP000276133"/>
    </source>
</evidence>
<keyword evidence="1" id="KW-0472">Membrane</keyword>
<accession>A0A3M7SFA7</accession>
<proteinExistence type="predicted"/>
<organism evidence="2 3">
    <name type="scientific">Brachionus plicatilis</name>
    <name type="common">Marine rotifer</name>
    <name type="synonym">Brachionus muelleri</name>
    <dbReference type="NCBI Taxonomy" id="10195"/>
    <lineage>
        <taxon>Eukaryota</taxon>
        <taxon>Metazoa</taxon>
        <taxon>Spiralia</taxon>
        <taxon>Gnathifera</taxon>
        <taxon>Rotifera</taxon>
        <taxon>Eurotatoria</taxon>
        <taxon>Monogononta</taxon>
        <taxon>Pseudotrocha</taxon>
        <taxon>Ploima</taxon>
        <taxon>Brachionidae</taxon>
        <taxon>Brachionus</taxon>
    </lineage>
</organism>
<feature type="transmembrane region" description="Helical" evidence="1">
    <location>
        <begin position="44"/>
        <end position="72"/>
    </location>
</feature>
<sequence>MWQWRKVCVSFLSEDRHCSIMSNLSSGSWSPVELDVMVRLHSTFVIRSSITCLAICSIVSAGFSSADAFLLLNLRDLLLVLKFDSQLNPPRNFVLLLK</sequence>
<dbReference type="AlphaFoldDB" id="A0A3M7SFA7"/>
<evidence type="ECO:0000256" key="1">
    <source>
        <dbReference type="SAM" id="Phobius"/>
    </source>
</evidence>
<gene>
    <name evidence="2" type="ORF">BpHYR1_019070</name>
</gene>
<dbReference type="EMBL" id="REGN01001485">
    <property type="protein sequence ID" value="RNA34409.1"/>
    <property type="molecule type" value="Genomic_DNA"/>
</dbReference>
<dbReference type="Proteomes" id="UP000276133">
    <property type="component" value="Unassembled WGS sequence"/>
</dbReference>
<keyword evidence="1" id="KW-1133">Transmembrane helix</keyword>
<comment type="caution">
    <text evidence="2">The sequence shown here is derived from an EMBL/GenBank/DDBJ whole genome shotgun (WGS) entry which is preliminary data.</text>
</comment>
<name>A0A3M7SFA7_BRAPC</name>
<protein>
    <submittedName>
        <fullName evidence="2">Uncharacterized protein</fullName>
    </submittedName>
</protein>
<keyword evidence="1" id="KW-0812">Transmembrane</keyword>